<feature type="region of interest" description="Disordered" evidence="4">
    <location>
        <begin position="28"/>
        <end position="52"/>
    </location>
</feature>
<keyword evidence="2" id="KW-0677">Repeat</keyword>
<dbReference type="WBParaSite" id="SBAD_0000683301-mRNA-1">
    <property type="protein sequence ID" value="SBAD_0000683301-mRNA-1"/>
    <property type="gene ID" value="SBAD_0000683301"/>
</dbReference>
<feature type="domain" description="TANC1/2-like AAA+ ATPase lid" evidence="5">
    <location>
        <begin position="417"/>
        <end position="513"/>
    </location>
</feature>
<feature type="compositionally biased region" description="Low complexity" evidence="4">
    <location>
        <begin position="79"/>
        <end position="91"/>
    </location>
</feature>
<feature type="compositionally biased region" description="Low complexity" evidence="4">
    <location>
        <begin position="39"/>
        <end position="50"/>
    </location>
</feature>
<evidence type="ECO:0000256" key="1">
    <source>
        <dbReference type="ARBA" id="ARBA00022553"/>
    </source>
</evidence>
<dbReference type="InterPro" id="IPR027417">
    <property type="entry name" value="P-loop_NTPase"/>
</dbReference>
<dbReference type="EMBL" id="UZAM01009868">
    <property type="protein sequence ID" value="VDP10333.1"/>
    <property type="molecule type" value="Genomic_DNA"/>
</dbReference>
<keyword evidence="3" id="KW-0040">ANK repeat</keyword>
<keyword evidence="1" id="KW-0597">Phosphoprotein</keyword>
<dbReference type="Pfam" id="PF25521">
    <property type="entry name" value="WHD_TANC1"/>
    <property type="match status" value="1"/>
</dbReference>
<dbReference type="SUPFAM" id="SSF52540">
    <property type="entry name" value="P-loop containing nucleoside triphosphate hydrolases"/>
    <property type="match status" value="1"/>
</dbReference>
<accession>A0A183ISH9</accession>
<dbReference type="AlphaFoldDB" id="A0A183ISH9"/>
<keyword evidence="8" id="KW-1185">Reference proteome</keyword>
<feature type="region of interest" description="Disordered" evidence="4">
    <location>
        <begin position="76"/>
        <end position="97"/>
    </location>
</feature>
<evidence type="ECO:0000259" key="6">
    <source>
        <dbReference type="Pfam" id="PF25521"/>
    </source>
</evidence>
<evidence type="ECO:0000313" key="7">
    <source>
        <dbReference type="EMBL" id="VDP10333.1"/>
    </source>
</evidence>
<evidence type="ECO:0000256" key="4">
    <source>
        <dbReference type="SAM" id="MobiDB-lite"/>
    </source>
</evidence>
<dbReference type="Proteomes" id="UP000270296">
    <property type="component" value="Unassembled WGS sequence"/>
</dbReference>
<dbReference type="InterPro" id="IPR058056">
    <property type="entry name" value="WH_TANC1/2"/>
</dbReference>
<sequence length="610" mass="67128">MPLEYSPSSRRLSQESLLTLISSSSISSGVSGRRRRFSKSPSSGASSRSSLTDCSFGVVGARNHFYRRSTRHLSVKTHGTSSNAVSSASTVAGGGSSPQLNVKPMSFEVPCVDADTSLVGREWVFHELLEILVRPTTDNGMKGAVIYGATGTGKTSLLQQLASLSPFYQQDTHVYANFCDSPLQTNVSTDSGFASSSRHNLQCNVGASSSSAAAVSASAAATIPGGSWCHDVARSVVGYHFCQIEDRSSCFLPEFLYSVCAMVAHSPQMSAYREYLTSNKQLLKRFSVTEFLLDAEGTFKALFTEPLNYLRRCSKLPSPPPLPPSSSSASASAVSSSSASSSSCERNFLLLVDALDEAEFHRVDGAGDSISSFLVKRAVELLPNWLKVVVSVKASNLDILKGLPLHKINFDSPVFEERLYVDCRSYIEFRIRASDNIQANAASNVTSSKLFPPLDASCPLSRFVEYLSNSSKASFLYLRLLLNLVDQNYVVIKGSNYNVLPVNLSEVLTLMLNLRFSTERAFLDVMPIFSVMLASLCPLTAKEIYEILNAGRISNFMSWDAFLQRMSSLQDFVVMRQDQRYIFFHPAFREWLVKREETLNAKFQCDSRYL</sequence>
<reference evidence="7 8" key="2">
    <citation type="submission" date="2018-11" db="EMBL/GenBank/DDBJ databases">
        <authorList>
            <consortium name="Pathogen Informatics"/>
        </authorList>
    </citation>
    <scope>NUCLEOTIDE SEQUENCE [LARGE SCALE GENOMIC DNA]</scope>
</reference>
<evidence type="ECO:0000256" key="3">
    <source>
        <dbReference type="ARBA" id="ARBA00023043"/>
    </source>
</evidence>
<protein>
    <submittedName>
        <fullName evidence="9">AAA domain-containing protein</fullName>
    </submittedName>
</protein>
<evidence type="ECO:0000259" key="5">
    <source>
        <dbReference type="Pfam" id="PF25520"/>
    </source>
</evidence>
<dbReference type="OrthoDB" id="5958958at2759"/>
<feature type="domain" description="TANC1/2-like winged helix" evidence="6">
    <location>
        <begin position="515"/>
        <end position="608"/>
    </location>
</feature>
<dbReference type="Pfam" id="PF25520">
    <property type="entry name" value="AAA_lid_TANC1"/>
    <property type="match status" value="1"/>
</dbReference>
<gene>
    <name evidence="7" type="ORF">SBAD_LOCUS6576</name>
</gene>
<evidence type="ECO:0000313" key="9">
    <source>
        <dbReference type="WBParaSite" id="SBAD_0000683301-mRNA-1"/>
    </source>
</evidence>
<dbReference type="InterPro" id="IPR058018">
    <property type="entry name" value="AAA_lid_TANC1/2"/>
</dbReference>
<evidence type="ECO:0000256" key="2">
    <source>
        <dbReference type="ARBA" id="ARBA00022737"/>
    </source>
</evidence>
<reference evidence="9" key="1">
    <citation type="submission" date="2016-06" db="UniProtKB">
        <authorList>
            <consortium name="WormBaseParasite"/>
        </authorList>
    </citation>
    <scope>IDENTIFICATION</scope>
</reference>
<name>A0A183ISH9_9BILA</name>
<organism evidence="9">
    <name type="scientific">Soboliphyme baturini</name>
    <dbReference type="NCBI Taxonomy" id="241478"/>
    <lineage>
        <taxon>Eukaryota</taxon>
        <taxon>Metazoa</taxon>
        <taxon>Ecdysozoa</taxon>
        <taxon>Nematoda</taxon>
        <taxon>Enoplea</taxon>
        <taxon>Dorylaimia</taxon>
        <taxon>Dioctophymatida</taxon>
        <taxon>Dioctophymatoidea</taxon>
        <taxon>Soboliphymatidae</taxon>
        <taxon>Soboliphyme</taxon>
    </lineage>
</organism>
<proteinExistence type="predicted"/>
<evidence type="ECO:0000313" key="8">
    <source>
        <dbReference type="Proteomes" id="UP000270296"/>
    </source>
</evidence>